<feature type="transmembrane region" description="Helical" evidence="6">
    <location>
        <begin position="58"/>
        <end position="76"/>
    </location>
</feature>
<evidence type="ECO:0000313" key="8">
    <source>
        <dbReference type="Proteomes" id="UP001596039"/>
    </source>
</evidence>
<keyword evidence="8" id="KW-1185">Reference proteome</keyword>
<protein>
    <submittedName>
        <fullName evidence="7">Cytochrome c oxidase assembly protein</fullName>
    </submittedName>
</protein>
<proteinExistence type="predicted"/>
<feature type="transmembrane region" description="Helical" evidence="6">
    <location>
        <begin position="175"/>
        <end position="194"/>
    </location>
</feature>
<dbReference type="InterPro" id="IPR019108">
    <property type="entry name" value="Caa3_assmbl_CtaG-rel"/>
</dbReference>
<evidence type="ECO:0000256" key="4">
    <source>
        <dbReference type="ARBA" id="ARBA00022989"/>
    </source>
</evidence>
<keyword evidence="4 6" id="KW-1133">Transmembrane helix</keyword>
<dbReference type="Proteomes" id="UP001596039">
    <property type="component" value="Unassembled WGS sequence"/>
</dbReference>
<reference evidence="8" key="1">
    <citation type="journal article" date="2019" name="Int. J. Syst. Evol. Microbiol.">
        <title>The Global Catalogue of Microorganisms (GCM) 10K type strain sequencing project: providing services to taxonomists for standard genome sequencing and annotation.</title>
        <authorList>
            <consortium name="The Broad Institute Genomics Platform"/>
            <consortium name="The Broad Institute Genome Sequencing Center for Infectious Disease"/>
            <person name="Wu L."/>
            <person name="Ma J."/>
        </authorList>
    </citation>
    <scope>NUCLEOTIDE SEQUENCE [LARGE SCALE GENOMIC DNA]</scope>
    <source>
        <strain evidence="8">CGMCC 4.6997</strain>
    </source>
</reference>
<sequence>MSGSMWMPTEPPSLARLIGIHLQPVPVVPAIAIALLALYALGVVVLARRGDRWPVSRVVWWCAGVISILAVTATGLDGYGMELFSVHMVQHMVLGMLTPLLLVMGAPVTLLLRSLSGGSRRQAIRRSVLVVLHSRVMRTLTHPLVIVTLFLFSLYGLYFTPVFDALMSTMWGHNLMLLHFAAVGGLYFWGVLGIDPAPRPRREIVSAPLRRVLELTVTLPFHAFFGVAVMMSTTLIVGFYAHPIAGWGIRPLADQQTGGGIAWAFTEIPTLAVLGILFWRAQRSEARMNARVEARARTRADDELGAYNAYLSQLSSPGGGSE</sequence>
<evidence type="ECO:0000313" key="7">
    <source>
        <dbReference type="EMBL" id="MFC5503499.1"/>
    </source>
</evidence>
<feature type="transmembrane region" description="Helical" evidence="6">
    <location>
        <begin position="144"/>
        <end position="163"/>
    </location>
</feature>
<evidence type="ECO:0000256" key="6">
    <source>
        <dbReference type="SAM" id="Phobius"/>
    </source>
</evidence>
<keyword evidence="3 6" id="KW-0812">Transmembrane</keyword>
<comment type="subcellular location">
    <subcellularLocation>
        <location evidence="1">Cell membrane</location>
        <topology evidence="1">Multi-pass membrane protein</topology>
    </subcellularLocation>
</comment>
<organism evidence="7 8">
    <name type="scientific">Lysinimonas soli</name>
    <dbReference type="NCBI Taxonomy" id="1074233"/>
    <lineage>
        <taxon>Bacteria</taxon>
        <taxon>Bacillati</taxon>
        <taxon>Actinomycetota</taxon>
        <taxon>Actinomycetes</taxon>
        <taxon>Micrococcales</taxon>
        <taxon>Microbacteriaceae</taxon>
        <taxon>Lysinimonas</taxon>
    </lineage>
</organism>
<evidence type="ECO:0000256" key="2">
    <source>
        <dbReference type="ARBA" id="ARBA00022475"/>
    </source>
</evidence>
<name>A0ABW0NXA8_9MICO</name>
<feature type="transmembrane region" description="Helical" evidence="6">
    <location>
        <begin position="20"/>
        <end position="46"/>
    </location>
</feature>
<gene>
    <name evidence="7" type="ORF">ACFPJ4_14715</name>
</gene>
<evidence type="ECO:0000256" key="5">
    <source>
        <dbReference type="ARBA" id="ARBA00023136"/>
    </source>
</evidence>
<comment type="caution">
    <text evidence="7">The sequence shown here is derived from an EMBL/GenBank/DDBJ whole genome shotgun (WGS) entry which is preliminary data.</text>
</comment>
<feature type="transmembrane region" description="Helical" evidence="6">
    <location>
        <begin position="88"/>
        <end position="112"/>
    </location>
</feature>
<evidence type="ECO:0000256" key="1">
    <source>
        <dbReference type="ARBA" id="ARBA00004651"/>
    </source>
</evidence>
<keyword evidence="2" id="KW-1003">Cell membrane</keyword>
<dbReference type="Pfam" id="PF09678">
    <property type="entry name" value="Caa3_CtaG"/>
    <property type="match status" value="1"/>
</dbReference>
<evidence type="ECO:0000256" key="3">
    <source>
        <dbReference type="ARBA" id="ARBA00022692"/>
    </source>
</evidence>
<feature type="transmembrane region" description="Helical" evidence="6">
    <location>
        <begin position="215"/>
        <end position="241"/>
    </location>
</feature>
<dbReference type="EMBL" id="JBHSMG010000005">
    <property type="protein sequence ID" value="MFC5503499.1"/>
    <property type="molecule type" value="Genomic_DNA"/>
</dbReference>
<feature type="transmembrane region" description="Helical" evidence="6">
    <location>
        <begin position="261"/>
        <end position="279"/>
    </location>
</feature>
<accession>A0ABW0NXA8</accession>
<dbReference type="RefSeq" id="WP_386741209.1">
    <property type="nucleotide sequence ID" value="NZ_JBHSMG010000005.1"/>
</dbReference>
<keyword evidence="5 6" id="KW-0472">Membrane</keyword>